<accession>A0A0K2TH97</accession>
<reference evidence="1" key="1">
    <citation type="submission" date="2014-05" db="EMBL/GenBank/DDBJ databases">
        <authorList>
            <person name="Chronopoulou M."/>
        </authorList>
    </citation>
    <scope>NUCLEOTIDE SEQUENCE</scope>
    <source>
        <tissue evidence="1">Whole organism</tissue>
    </source>
</reference>
<evidence type="ECO:0000313" key="1">
    <source>
        <dbReference type="EMBL" id="CDW25245.1"/>
    </source>
</evidence>
<proteinExistence type="predicted"/>
<protein>
    <submittedName>
        <fullName evidence="1">Uncharacterized protein</fullName>
    </submittedName>
</protein>
<feature type="non-terminal residue" evidence="1">
    <location>
        <position position="1"/>
    </location>
</feature>
<dbReference type="EMBL" id="HACA01007884">
    <property type="protein sequence ID" value="CDW25245.1"/>
    <property type="molecule type" value="Transcribed_RNA"/>
</dbReference>
<organism evidence="1">
    <name type="scientific">Lepeophtheirus salmonis</name>
    <name type="common">Salmon louse</name>
    <name type="synonym">Caligus salmonis</name>
    <dbReference type="NCBI Taxonomy" id="72036"/>
    <lineage>
        <taxon>Eukaryota</taxon>
        <taxon>Metazoa</taxon>
        <taxon>Ecdysozoa</taxon>
        <taxon>Arthropoda</taxon>
        <taxon>Crustacea</taxon>
        <taxon>Multicrustacea</taxon>
        <taxon>Hexanauplia</taxon>
        <taxon>Copepoda</taxon>
        <taxon>Siphonostomatoida</taxon>
        <taxon>Caligidae</taxon>
        <taxon>Lepeophtheirus</taxon>
    </lineage>
</organism>
<dbReference type="AlphaFoldDB" id="A0A0K2TH97"/>
<sequence length="76" mass="8760">TLFFYLKYGSVVRVCIGSICNKGYQHGSRRGNIDIGRGTIDHRQCCNDTCASLQTQIYQHNFNLILPWNYRHTHVG</sequence>
<name>A0A0K2TH97_LEPSM</name>